<dbReference type="PANTHER" id="PTHR30518">
    <property type="entry name" value="ENDOLYTIC MUREIN TRANSGLYCOSYLASE"/>
    <property type="match status" value="1"/>
</dbReference>
<dbReference type="GO" id="GO:0009252">
    <property type="term" value="P:peptidoglycan biosynthetic process"/>
    <property type="evidence" value="ECO:0007669"/>
    <property type="project" value="UniProtKB-UniRule"/>
</dbReference>
<feature type="site" description="Important for catalytic activity" evidence="7">
    <location>
        <position position="198"/>
    </location>
</feature>
<protein>
    <recommendedName>
        <fullName evidence="7">Endolytic murein transglycosylase</fullName>
        <ecNumber evidence="7">4.2.2.29</ecNumber>
    </recommendedName>
    <alternativeName>
        <fullName evidence="7">Peptidoglycan lytic transglycosylase</fullName>
    </alternativeName>
    <alternativeName>
        <fullName evidence="7">Peptidoglycan polymerization terminase</fullName>
    </alternativeName>
</protein>
<dbReference type="GO" id="GO:0005886">
    <property type="term" value="C:plasma membrane"/>
    <property type="evidence" value="ECO:0007669"/>
    <property type="project" value="UniProtKB-SubCell"/>
</dbReference>
<name>A0A1F8GJC8_9BACT</name>
<accession>A0A1F8GJC8</accession>
<evidence type="ECO:0000256" key="2">
    <source>
        <dbReference type="ARBA" id="ARBA00022692"/>
    </source>
</evidence>
<dbReference type="EC" id="4.2.2.29" evidence="7"/>
<sequence length="325" mass="36345">MFSLQGLLKKHRTIAIWVAIVPVFIVLYFIYVPVSLINRERVEIIINEGDGLYAVADKLSDNGLLLSRDAFVFYVLMIGQDKSIKSGRYLLPRSLSVAGTAKILVRGLSESDDVTATIPEGFNIWEIDRRFASLGLIQEGRLSRNYLHKEGRLFPDTYRFKKDVSLEGMVNKMEENYMAKGGTRSDEILIVASLLEKEAKTKEDMELIAGIIEKRLKLGMLLQIDASVGYGWCLKEEAKKNKGFCDVTQAPVALEIKIDGPYNTYMRDGLPAGAISNPGTMALEAAANPKASDYLYYLSTRDGSQIIYAKTPEEHAANRRKYLGI</sequence>
<dbReference type="EMBL" id="MGKL01000018">
    <property type="protein sequence ID" value="OGN25505.1"/>
    <property type="molecule type" value="Genomic_DNA"/>
</dbReference>
<feature type="transmembrane region" description="Helical" evidence="7">
    <location>
        <begin position="12"/>
        <end position="31"/>
    </location>
</feature>
<evidence type="ECO:0000256" key="4">
    <source>
        <dbReference type="ARBA" id="ARBA00023136"/>
    </source>
</evidence>
<evidence type="ECO:0000256" key="5">
    <source>
        <dbReference type="ARBA" id="ARBA00023239"/>
    </source>
</evidence>
<proteinExistence type="inferred from homology"/>
<dbReference type="GO" id="GO:0008932">
    <property type="term" value="F:lytic endotransglycosylase activity"/>
    <property type="evidence" value="ECO:0007669"/>
    <property type="project" value="UniProtKB-UniRule"/>
</dbReference>
<dbReference type="NCBIfam" id="TIGR00247">
    <property type="entry name" value="endolytic transglycosylase MltG"/>
    <property type="match status" value="1"/>
</dbReference>
<keyword evidence="3 7" id="KW-1133">Transmembrane helix</keyword>
<dbReference type="Gene3D" id="3.30.1490.480">
    <property type="entry name" value="Endolytic murein transglycosylase"/>
    <property type="match status" value="1"/>
</dbReference>
<dbReference type="Pfam" id="PF02618">
    <property type="entry name" value="YceG"/>
    <property type="match status" value="1"/>
</dbReference>
<comment type="subcellular location">
    <subcellularLocation>
        <location evidence="7">Cell membrane</location>
        <topology evidence="7">Single-pass membrane protein</topology>
    </subcellularLocation>
</comment>
<keyword evidence="4 7" id="KW-0472">Membrane</keyword>
<comment type="similarity">
    <text evidence="7">Belongs to the transglycosylase MltG family.</text>
</comment>
<evidence type="ECO:0000313" key="9">
    <source>
        <dbReference type="Proteomes" id="UP000178256"/>
    </source>
</evidence>
<keyword evidence="6 7" id="KW-0961">Cell wall biogenesis/degradation</keyword>
<dbReference type="PANTHER" id="PTHR30518:SF2">
    <property type="entry name" value="ENDOLYTIC MUREIN TRANSGLYCOSYLASE"/>
    <property type="match status" value="1"/>
</dbReference>
<comment type="catalytic activity">
    <reaction evidence="7">
        <text>a peptidoglycan chain = a peptidoglycan chain with N-acetyl-1,6-anhydromuramyl-[peptide] at the reducing end + a peptidoglycan chain with N-acetylglucosamine at the non-reducing end.</text>
        <dbReference type="EC" id="4.2.2.29"/>
    </reaction>
</comment>
<dbReference type="Proteomes" id="UP000178256">
    <property type="component" value="Unassembled WGS sequence"/>
</dbReference>
<evidence type="ECO:0000313" key="8">
    <source>
        <dbReference type="EMBL" id="OGN25505.1"/>
    </source>
</evidence>
<organism evidence="8 9">
    <name type="scientific">Candidatus Yanofskybacteria bacterium RIFCSPLOWO2_01_FULL_44_22</name>
    <dbReference type="NCBI Taxonomy" id="1802697"/>
    <lineage>
        <taxon>Bacteria</taxon>
        <taxon>Candidatus Yanofskyibacteriota</taxon>
    </lineage>
</organism>
<gene>
    <name evidence="7" type="primary">mltG</name>
    <name evidence="8" type="ORF">A2925_02125</name>
</gene>
<dbReference type="AlphaFoldDB" id="A0A1F8GJC8"/>
<keyword evidence="1 7" id="KW-1003">Cell membrane</keyword>
<dbReference type="InterPro" id="IPR003770">
    <property type="entry name" value="MLTG-like"/>
</dbReference>
<comment type="function">
    <text evidence="7">Functions as a peptidoglycan terminase that cleaves nascent peptidoglycan strands endolytically to terminate their elongation.</text>
</comment>
<dbReference type="STRING" id="1802697.A2925_02125"/>
<reference evidence="8 9" key="1">
    <citation type="journal article" date="2016" name="Nat. Commun.">
        <title>Thousands of microbial genomes shed light on interconnected biogeochemical processes in an aquifer system.</title>
        <authorList>
            <person name="Anantharaman K."/>
            <person name="Brown C.T."/>
            <person name="Hug L.A."/>
            <person name="Sharon I."/>
            <person name="Castelle C.J."/>
            <person name="Probst A.J."/>
            <person name="Thomas B.C."/>
            <person name="Singh A."/>
            <person name="Wilkins M.J."/>
            <person name="Karaoz U."/>
            <person name="Brodie E.L."/>
            <person name="Williams K.H."/>
            <person name="Hubbard S.S."/>
            <person name="Banfield J.F."/>
        </authorList>
    </citation>
    <scope>NUCLEOTIDE SEQUENCE [LARGE SCALE GENOMIC DNA]</scope>
</reference>
<evidence type="ECO:0000256" key="7">
    <source>
        <dbReference type="HAMAP-Rule" id="MF_02065"/>
    </source>
</evidence>
<comment type="caution">
    <text evidence="8">The sequence shown here is derived from an EMBL/GenBank/DDBJ whole genome shotgun (WGS) entry which is preliminary data.</text>
</comment>
<evidence type="ECO:0000256" key="3">
    <source>
        <dbReference type="ARBA" id="ARBA00022989"/>
    </source>
</evidence>
<dbReference type="GO" id="GO:0071555">
    <property type="term" value="P:cell wall organization"/>
    <property type="evidence" value="ECO:0007669"/>
    <property type="project" value="UniProtKB-KW"/>
</dbReference>
<dbReference type="HAMAP" id="MF_02065">
    <property type="entry name" value="MltG"/>
    <property type="match status" value="1"/>
</dbReference>
<keyword evidence="2 7" id="KW-0812">Transmembrane</keyword>
<evidence type="ECO:0000256" key="6">
    <source>
        <dbReference type="ARBA" id="ARBA00023316"/>
    </source>
</evidence>
<evidence type="ECO:0000256" key="1">
    <source>
        <dbReference type="ARBA" id="ARBA00022475"/>
    </source>
</evidence>
<keyword evidence="5 7" id="KW-0456">Lyase</keyword>